<dbReference type="RefSeq" id="WP_072660504.1">
    <property type="nucleotide sequence ID" value="NZ_BDFD01000023.1"/>
</dbReference>
<evidence type="ECO:0000256" key="8">
    <source>
        <dbReference type="HAMAP-Rule" id="MF_00056"/>
    </source>
</evidence>
<dbReference type="GO" id="GO:0019294">
    <property type="term" value="P:keto-3-deoxy-D-manno-octulosonic acid biosynthetic process"/>
    <property type="evidence" value="ECO:0007669"/>
    <property type="project" value="UniProtKB-UniRule"/>
</dbReference>
<comment type="caution">
    <text evidence="10">The sequence shown here is derived from an EMBL/GenBank/DDBJ whole genome shotgun (WGS) entry which is preliminary data.</text>
</comment>
<dbReference type="EC" id="2.5.1.55" evidence="8"/>
<comment type="pathway">
    <text evidence="3 8">Carbohydrate biosynthesis; 3-deoxy-D-manno-octulosonate biosynthesis; 3-deoxy-D-manno-octulosonate from D-ribulose 5-phosphate: step 2/3.</text>
</comment>
<dbReference type="NCBIfam" id="NF003543">
    <property type="entry name" value="PRK05198.1"/>
    <property type="match status" value="1"/>
</dbReference>
<gene>
    <name evidence="8" type="primary">kdsA</name>
    <name evidence="10" type="ORF">MMIC_P2180</name>
</gene>
<dbReference type="Pfam" id="PF00793">
    <property type="entry name" value="DAHP_synth_1"/>
    <property type="match status" value="1"/>
</dbReference>
<evidence type="ECO:0000313" key="11">
    <source>
        <dbReference type="Proteomes" id="UP000231632"/>
    </source>
</evidence>
<name>A0A1L8CQK5_9PROT</name>
<dbReference type="STRING" id="1921010.MMIC_P2180"/>
<evidence type="ECO:0000256" key="1">
    <source>
        <dbReference type="ARBA" id="ARBA00004496"/>
    </source>
</evidence>
<comment type="similarity">
    <text evidence="4 8">Belongs to the KdsA family.</text>
</comment>
<keyword evidence="5 8" id="KW-0963">Cytoplasm</keyword>
<dbReference type="HAMAP" id="MF_00056">
    <property type="entry name" value="KDO8P_synth"/>
    <property type="match status" value="1"/>
</dbReference>
<dbReference type="UniPathway" id="UPA00030"/>
<proteinExistence type="inferred from homology"/>
<evidence type="ECO:0000256" key="2">
    <source>
        <dbReference type="ARBA" id="ARBA00004756"/>
    </source>
</evidence>
<keyword evidence="8" id="KW-0448">Lipopolysaccharide biosynthesis</keyword>
<dbReference type="InterPro" id="IPR006269">
    <property type="entry name" value="KDO8P_synthase"/>
</dbReference>
<dbReference type="InterPro" id="IPR006218">
    <property type="entry name" value="DAHP1/KDSA"/>
</dbReference>
<evidence type="ECO:0000256" key="4">
    <source>
        <dbReference type="ARBA" id="ARBA00010499"/>
    </source>
</evidence>
<dbReference type="InterPro" id="IPR013785">
    <property type="entry name" value="Aldolase_TIM"/>
</dbReference>
<dbReference type="OrthoDB" id="5289635at2"/>
<comment type="catalytic activity">
    <reaction evidence="7 8">
        <text>D-arabinose 5-phosphate + phosphoenolpyruvate + H2O = 3-deoxy-alpha-D-manno-2-octulosonate-8-phosphate + phosphate</text>
        <dbReference type="Rhea" id="RHEA:14053"/>
        <dbReference type="ChEBI" id="CHEBI:15377"/>
        <dbReference type="ChEBI" id="CHEBI:43474"/>
        <dbReference type="ChEBI" id="CHEBI:57693"/>
        <dbReference type="ChEBI" id="CHEBI:58702"/>
        <dbReference type="ChEBI" id="CHEBI:85985"/>
        <dbReference type="EC" id="2.5.1.55"/>
    </reaction>
</comment>
<dbReference type="EMBL" id="BDFD01000023">
    <property type="protein sequence ID" value="GAV21200.1"/>
    <property type="molecule type" value="Genomic_DNA"/>
</dbReference>
<keyword evidence="6 8" id="KW-0808">Transferase</keyword>
<accession>A0A1L8CQK5</accession>
<evidence type="ECO:0000259" key="9">
    <source>
        <dbReference type="Pfam" id="PF00793"/>
    </source>
</evidence>
<evidence type="ECO:0000256" key="5">
    <source>
        <dbReference type="ARBA" id="ARBA00022490"/>
    </source>
</evidence>
<dbReference type="PANTHER" id="PTHR21057">
    <property type="entry name" value="PHOSPHO-2-DEHYDRO-3-DEOXYHEPTONATE ALDOLASE"/>
    <property type="match status" value="1"/>
</dbReference>
<evidence type="ECO:0000313" key="10">
    <source>
        <dbReference type="EMBL" id="GAV21200.1"/>
    </source>
</evidence>
<protein>
    <recommendedName>
        <fullName evidence="8">2-dehydro-3-deoxyphosphooctonate aldolase</fullName>
        <ecNumber evidence="8">2.5.1.55</ecNumber>
    </recommendedName>
    <alternativeName>
        <fullName evidence="8">3-deoxy-D-manno-octulosonic acid 8-phosphate synthase</fullName>
    </alternativeName>
    <alternativeName>
        <fullName evidence="8">KDO-8-phosphate synthase</fullName>
        <shortName evidence="8">KDO 8-P synthase</shortName>
        <shortName evidence="8">KDOPS</shortName>
    </alternativeName>
    <alternativeName>
        <fullName evidence="8">Phospho-2-dehydro-3-deoxyoctonate aldolase</fullName>
    </alternativeName>
</protein>
<comment type="pathway">
    <text evidence="2">Bacterial outer membrane biogenesis; lipopolysaccharide biosynthesis.</text>
</comment>
<dbReference type="NCBIfam" id="TIGR01362">
    <property type="entry name" value="KDO8P_synth"/>
    <property type="match status" value="1"/>
</dbReference>
<dbReference type="UniPathway" id="UPA00357">
    <property type="reaction ID" value="UER00474"/>
</dbReference>
<dbReference type="Gene3D" id="3.20.20.70">
    <property type="entry name" value="Aldolase class I"/>
    <property type="match status" value="1"/>
</dbReference>
<dbReference type="SUPFAM" id="SSF51569">
    <property type="entry name" value="Aldolase"/>
    <property type="match status" value="1"/>
</dbReference>
<dbReference type="AlphaFoldDB" id="A0A1L8CQK5"/>
<evidence type="ECO:0000256" key="7">
    <source>
        <dbReference type="ARBA" id="ARBA00049112"/>
    </source>
</evidence>
<keyword evidence="11" id="KW-1185">Reference proteome</keyword>
<reference evidence="10 11" key="1">
    <citation type="journal article" date="2017" name="Arch. Microbiol.">
        <title>Mariprofundus micogutta sp. nov., a novel iron-oxidizing zetaproteobacterium isolated from a deep-sea hydrothermal field at the Bayonnaise knoll of the Izu-Ogasawara arc, and a description of Mariprofundales ord. nov. and Zetaproteobacteria classis nov.</title>
        <authorList>
            <person name="Makita H."/>
            <person name="Tanaka E."/>
            <person name="Mitsunobu S."/>
            <person name="Miyazaki M."/>
            <person name="Nunoura T."/>
            <person name="Uematsu K."/>
            <person name="Takaki Y."/>
            <person name="Nishi S."/>
            <person name="Shimamura S."/>
            <person name="Takai K."/>
        </authorList>
    </citation>
    <scope>NUCLEOTIDE SEQUENCE [LARGE SCALE GENOMIC DNA]</scope>
    <source>
        <strain evidence="10 11">ET2</strain>
    </source>
</reference>
<dbReference type="GO" id="GO:0008676">
    <property type="term" value="F:3-deoxy-8-phosphooctulonate synthase activity"/>
    <property type="evidence" value="ECO:0007669"/>
    <property type="project" value="UniProtKB-UniRule"/>
</dbReference>
<feature type="domain" description="DAHP synthetase I/KDSA" evidence="9">
    <location>
        <begin position="10"/>
        <end position="273"/>
    </location>
</feature>
<sequence length="275" mass="29386">MTDACVNVGDITIANNLPLVLFAGPCVIEGEDFSLQVAERIAAIAESCGVPLVFKSSFDKANRTSKDGFRGPGLQEGLRILQRVKDELGLPVITDIHEVDQVEAVAEVADIMQTPAFLCRQTDFIDAVARAGKPVNIKKGQFLAPWDMKHVLEKAQATGNDQIMLCERGASFGYNNLVSDMRSLLVMKEFGAPVVFDATHSVQQPGGLGGATGGNREYVPGLSQAAVATGVAALFMEVHPDPDKAKSDGPNSLALADLAALLKRLKRIDEVVKEN</sequence>
<organism evidence="10 11">
    <name type="scientific">Mariprofundus micogutta</name>
    <dbReference type="NCBI Taxonomy" id="1921010"/>
    <lineage>
        <taxon>Bacteria</taxon>
        <taxon>Pseudomonadati</taxon>
        <taxon>Pseudomonadota</taxon>
        <taxon>Candidatius Mariprofundia</taxon>
        <taxon>Mariprofundales</taxon>
        <taxon>Mariprofundaceae</taxon>
        <taxon>Mariprofundus</taxon>
    </lineage>
</organism>
<dbReference type="GO" id="GO:0005737">
    <property type="term" value="C:cytoplasm"/>
    <property type="evidence" value="ECO:0007669"/>
    <property type="project" value="UniProtKB-SubCell"/>
</dbReference>
<evidence type="ECO:0000256" key="6">
    <source>
        <dbReference type="ARBA" id="ARBA00022679"/>
    </source>
</evidence>
<dbReference type="Proteomes" id="UP000231632">
    <property type="component" value="Unassembled WGS sequence"/>
</dbReference>
<comment type="subcellular location">
    <subcellularLocation>
        <location evidence="1 8">Cytoplasm</location>
    </subcellularLocation>
</comment>
<evidence type="ECO:0000256" key="3">
    <source>
        <dbReference type="ARBA" id="ARBA00004845"/>
    </source>
</evidence>